<comment type="cofactor">
    <cofactor evidence="1 11">
        <name>pyridoxal 5'-phosphate</name>
        <dbReference type="ChEBI" id="CHEBI:597326"/>
    </cofactor>
</comment>
<protein>
    <recommendedName>
        <fullName evidence="3 11">Carboxynorspermidine/carboxyspermidine decarboxylase</fullName>
        <shortName evidence="11">CANS DC/CAS DC</shortName>
        <shortName evidence="11">CANSDC/CASDC</shortName>
        <ecNumber evidence="2 11">4.1.1.96</ecNumber>
    </recommendedName>
</protein>
<dbReference type="GO" id="GO:0045312">
    <property type="term" value="P:nor-spermidine biosynthetic process"/>
    <property type="evidence" value="ECO:0007669"/>
    <property type="project" value="InterPro"/>
</dbReference>
<evidence type="ECO:0000313" key="14">
    <source>
        <dbReference type="EMBL" id="SFM40042.1"/>
    </source>
</evidence>
<evidence type="ECO:0000256" key="2">
    <source>
        <dbReference type="ARBA" id="ARBA00012259"/>
    </source>
</evidence>
<dbReference type="PANTHER" id="PTHR43727">
    <property type="entry name" value="DIAMINOPIMELATE DECARBOXYLASE"/>
    <property type="match status" value="1"/>
</dbReference>
<feature type="binding site" evidence="12">
    <location>
        <position position="249"/>
    </location>
    <ligand>
        <name>substrate</name>
    </ligand>
</feature>
<dbReference type="STRING" id="195064.SAMN05421721_104195"/>
<dbReference type="RefSeq" id="WP_090484094.1">
    <property type="nucleotide sequence ID" value="NZ_FOUO01000004.1"/>
</dbReference>
<dbReference type="SUPFAM" id="SSF51419">
    <property type="entry name" value="PLP-binding barrel"/>
    <property type="match status" value="1"/>
</dbReference>
<feature type="binding site" evidence="12">
    <location>
        <position position="285"/>
    </location>
    <ligand>
        <name>substrate</name>
    </ligand>
</feature>
<evidence type="ECO:0000256" key="7">
    <source>
        <dbReference type="ARBA" id="ARBA00023239"/>
    </source>
</evidence>
<sequence>MDLPATPDFDPRDCPSPAFVVDDALLIRNLERLARVREASGARILLALKGFAMWDTFPLLRRYLDGTTASGQHEARLGAEQFGGEVHCFNPAFSDAEMTKVLRHADHISFNSPGQWLRFRERVAGAARRVSPGLRVNPEHSEGAVALYDPCTPGSRLGTRIRDLEGVDLTGLEGLHFHTLCEQNSDALERTLAAFEARFGHLLPALKWVNFGGGHHITREDYDVDRLVRIVRGFRARHPHLTVYLEPGEAIALNAGFLVCTVLDIVDNEGPIAILDTSATAHMPDVLEMPYRPQVVGAGQPGERPYTYRLGGQTCLAGDMIGVYAFDEPLSIGQRLVFTDMAHYTMVKTTTFNGMPLPAICRVDAQSRQLRVVKAFGYEDYRNRLS</sequence>
<evidence type="ECO:0000256" key="12">
    <source>
        <dbReference type="PIRSR" id="PIRSR038941-1"/>
    </source>
</evidence>
<dbReference type="Proteomes" id="UP000199556">
    <property type="component" value="Unassembled WGS sequence"/>
</dbReference>
<keyword evidence="4 11" id="KW-0210">Decarboxylase</keyword>
<dbReference type="InterPro" id="IPR022643">
    <property type="entry name" value="De-COase2_C"/>
</dbReference>
<dbReference type="InterPro" id="IPR009006">
    <property type="entry name" value="Ala_racemase/Decarboxylase_C"/>
</dbReference>
<dbReference type="NCBIfam" id="TIGR01047">
    <property type="entry name" value="nspC"/>
    <property type="match status" value="1"/>
</dbReference>
<dbReference type="InterPro" id="IPR029066">
    <property type="entry name" value="PLP-binding_barrel"/>
</dbReference>
<evidence type="ECO:0000256" key="9">
    <source>
        <dbReference type="ARBA" id="ARBA00047351"/>
    </source>
</evidence>
<evidence type="ECO:0000256" key="6">
    <source>
        <dbReference type="ARBA" id="ARBA00023066"/>
    </source>
</evidence>
<keyword evidence="11" id="KW-0620">Polyamine biosynthesis</keyword>
<proteinExistence type="inferred from homology"/>
<organism evidence="14 15">
    <name type="scientific">Ectothiorhodospira mobilis</name>
    <dbReference type="NCBI Taxonomy" id="195064"/>
    <lineage>
        <taxon>Bacteria</taxon>
        <taxon>Pseudomonadati</taxon>
        <taxon>Pseudomonadota</taxon>
        <taxon>Gammaproteobacteria</taxon>
        <taxon>Chromatiales</taxon>
        <taxon>Ectothiorhodospiraceae</taxon>
        <taxon>Ectothiorhodospira</taxon>
    </lineage>
</organism>
<comment type="subcellular location">
    <subcellularLocation>
        <location evidence="11">Cytoplasm</location>
    </subcellularLocation>
</comment>
<dbReference type="Pfam" id="PF00278">
    <property type="entry name" value="Orn_DAP_Arg_deC"/>
    <property type="match status" value="1"/>
</dbReference>
<evidence type="ECO:0000313" key="15">
    <source>
        <dbReference type="Proteomes" id="UP000199556"/>
    </source>
</evidence>
<keyword evidence="5 11" id="KW-0663">Pyridoxal phosphate</keyword>
<dbReference type="GO" id="GO:0009089">
    <property type="term" value="P:lysine biosynthetic process via diaminopimelate"/>
    <property type="evidence" value="ECO:0007669"/>
    <property type="project" value="TreeGrafter"/>
</dbReference>
<evidence type="ECO:0000259" key="13">
    <source>
        <dbReference type="Pfam" id="PF00278"/>
    </source>
</evidence>
<comment type="function">
    <text evidence="11">Catalyzes the decarboxylation of carboxynorspermidine and carboxyspermidine.</text>
</comment>
<dbReference type="SUPFAM" id="SSF50621">
    <property type="entry name" value="Alanine racemase C-terminal domain-like"/>
    <property type="match status" value="1"/>
</dbReference>
<keyword evidence="7 11" id="KW-0456">Lyase</keyword>
<dbReference type="GO" id="GO:0008836">
    <property type="term" value="F:diaminopimelate decarboxylase activity"/>
    <property type="evidence" value="ECO:0007669"/>
    <property type="project" value="TreeGrafter"/>
</dbReference>
<dbReference type="FunFam" id="3.20.20.10:FF:000012">
    <property type="entry name" value="Carboxynorspermidine/carboxyspermidine decarboxylase"/>
    <property type="match status" value="1"/>
</dbReference>
<comment type="catalytic activity">
    <reaction evidence="9 11">
        <text>carboxyspermidine + H(+) = spermidine + CO2</text>
        <dbReference type="Rhea" id="RHEA:34095"/>
        <dbReference type="ChEBI" id="CHEBI:15378"/>
        <dbReference type="ChEBI" id="CHEBI:16526"/>
        <dbReference type="ChEBI" id="CHEBI:57834"/>
        <dbReference type="ChEBI" id="CHEBI:65072"/>
        <dbReference type="EC" id="4.1.1.96"/>
    </reaction>
</comment>
<evidence type="ECO:0000256" key="3">
    <source>
        <dbReference type="ARBA" id="ARBA00013633"/>
    </source>
</evidence>
<dbReference type="GO" id="GO:0005737">
    <property type="term" value="C:cytoplasm"/>
    <property type="evidence" value="ECO:0007669"/>
    <property type="project" value="UniProtKB-SubCell"/>
</dbReference>
<evidence type="ECO:0000256" key="11">
    <source>
        <dbReference type="PIRNR" id="PIRNR038941"/>
    </source>
</evidence>
<name>A0A1I4QIU9_ECTMO</name>
<dbReference type="AlphaFoldDB" id="A0A1I4QIU9"/>
<dbReference type="Gene3D" id="2.40.37.10">
    <property type="entry name" value="Lyase, Ornithine Decarboxylase, Chain A, domain 1"/>
    <property type="match status" value="1"/>
</dbReference>
<dbReference type="InterPro" id="IPR005730">
    <property type="entry name" value="Nsp_de-COase"/>
</dbReference>
<comment type="similarity">
    <text evidence="8 11">Belongs to the Orn/Lys/Arg decarboxylase class-II family. NspC subfamily.</text>
</comment>
<feature type="domain" description="Orn/DAP/Arg decarboxylase 2 C-terminal" evidence="13">
    <location>
        <begin position="125"/>
        <end position="341"/>
    </location>
</feature>
<dbReference type="PANTHER" id="PTHR43727:SF1">
    <property type="entry name" value="CARBOXYNORSPERMIDINE_CARBOXYSPERMIDINE DECARBOXYLASE"/>
    <property type="match status" value="1"/>
</dbReference>
<comment type="subunit">
    <text evidence="11">Homodimer.</text>
</comment>
<dbReference type="Gene3D" id="3.20.20.10">
    <property type="entry name" value="Alanine racemase"/>
    <property type="match status" value="1"/>
</dbReference>
<dbReference type="EC" id="4.1.1.96" evidence="2 11"/>
<keyword evidence="6 11" id="KW-0745">Spermidine biosynthesis</keyword>
<dbReference type="EMBL" id="FOUO01000004">
    <property type="protein sequence ID" value="SFM40042.1"/>
    <property type="molecule type" value="Genomic_DNA"/>
</dbReference>
<dbReference type="OrthoDB" id="9804410at2"/>
<reference evidence="14 15" key="1">
    <citation type="submission" date="2016-10" db="EMBL/GenBank/DDBJ databases">
        <authorList>
            <person name="de Groot N.N."/>
        </authorList>
    </citation>
    <scope>NUCLEOTIDE SEQUENCE [LARGE SCALE GENOMIC DNA]</scope>
    <source>
        <strain evidence="14 15">DSM 4180</strain>
    </source>
</reference>
<evidence type="ECO:0000256" key="4">
    <source>
        <dbReference type="ARBA" id="ARBA00022793"/>
    </source>
</evidence>
<accession>A0A1I4QIU9</accession>
<evidence type="ECO:0000256" key="10">
    <source>
        <dbReference type="ARBA" id="ARBA00047389"/>
    </source>
</evidence>
<keyword evidence="11" id="KW-0963">Cytoplasm</keyword>
<dbReference type="PIRSF" id="PIRSF038941">
    <property type="entry name" value="NspC"/>
    <property type="match status" value="1"/>
</dbReference>
<keyword evidence="15" id="KW-1185">Reference proteome</keyword>
<evidence type="ECO:0000256" key="5">
    <source>
        <dbReference type="ARBA" id="ARBA00022898"/>
    </source>
</evidence>
<evidence type="ECO:0000256" key="1">
    <source>
        <dbReference type="ARBA" id="ARBA00001933"/>
    </source>
</evidence>
<gene>
    <name evidence="14" type="ORF">SAMN05421721_104195</name>
</gene>
<dbReference type="CDD" id="cd06829">
    <property type="entry name" value="PLPDE_III_CANSDC"/>
    <property type="match status" value="1"/>
</dbReference>
<dbReference type="GO" id="GO:0008295">
    <property type="term" value="P:spermidine biosynthetic process"/>
    <property type="evidence" value="ECO:0007669"/>
    <property type="project" value="UniProtKB-KW"/>
</dbReference>
<comment type="catalytic activity">
    <reaction evidence="10 11">
        <text>carboxynorspermidine + H(+) = norspermidine + CO2</text>
        <dbReference type="Rhea" id="RHEA:34099"/>
        <dbReference type="ChEBI" id="CHEBI:15378"/>
        <dbReference type="ChEBI" id="CHEBI:16526"/>
        <dbReference type="ChEBI" id="CHEBI:57920"/>
        <dbReference type="ChEBI" id="CHEBI:65070"/>
        <dbReference type="EC" id="4.1.1.96"/>
    </reaction>
</comment>
<evidence type="ECO:0000256" key="8">
    <source>
        <dbReference type="ARBA" id="ARBA00025802"/>
    </source>
</evidence>